<protein>
    <submittedName>
        <fullName evidence="1">Uncharacterized protein</fullName>
    </submittedName>
</protein>
<organism evidence="1 2">
    <name type="scientific">Jonesia denitrificans (strain ATCC 14870 / DSM 20603 / BCRC 15368 / CIP 55.134 / JCM 11481 / NBRC 15587 / NCTC 10816 / Prevot 55134)</name>
    <name type="common">Listeria denitrificans</name>
    <dbReference type="NCBI Taxonomy" id="471856"/>
    <lineage>
        <taxon>Bacteria</taxon>
        <taxon>Bacillati</taxon>
        <taxon>Actinomycetota</taxon>
        <taxon>Actinomycetes</taxon>
        <taxon>Micrococcales</taxon>
        <taxon>Jonesiaceae</taxon>
        <taxon>Jonesia</taxon>
    </lineage>
</organism>
<dbReference type="AlphaFoldDB" id="C7R0K5"/>
<dbReference type="Proteomes" id="UP000000628">
    <property type="component" value="Chromosome"/>
</dbReference>
<dbReference type="STRING" id="471856.Jden_2031"/>
<reference evidence="1 2" key="1">
    <citation type="journal article" date="2009" name="Stand. Genomic Sci.">
        <title>Complete genome sequence of Jonesia denitrificans type strain (Prevot 55134).</title>
        <authorList>
            <person name="Pukall R."/>
            <person name="Gehrich-Schroter G."/>
            <person name="Lapidus A."/>
            <person name="Nolan M."/>
            <person name="Glavina Del Rio T."/>
            <person name="Lucas S."/>
            <person name="Chen F."/>
            <person name="Tice H."/>
            <person name="Pitluck S."/>
            <person name="Cheng J.F."/>
            <person name="Copeland A."/>
            <person name="Saunders E."/>
            <person name="Brettin T."/>
            <person name="Detter J.C."/>
            <person name="Bruce D."/>
            <person name="Goodwin L."/>
            <person name="Pati A."/>
            <person name="Ivanova N."/>
            <person name="Mavromatis K."/>
            <person name="Ovchinnikova G."/>
            <person name="Chen A."/>
            <person name="Palaniappan K."/>
            <person name="Land M."/>
            <person name="Hauser L."/>
            <person name="Chang Y.J."/>
            <person name="Jeffries C.D."/>
            <person name="Chain P."/>
            <person name="Goker M."/>
            <person name="Bristow J."/>
            <person name="Eisen J.A."/>
            <person name="Markowitz V."/>
            <person name="Hugenholtz P."/>
            <person name="Kyrpides N.C."/>
            <person name="Klenk H.P."/>
            <person name="Han C."/>
        </authorList>
    </citation>
    <scope>NUCLEOTIDE SEQUENCE [LARGE SCALE GENOMIC DNA]</scope>
    <source>
        <strain evidence="2">ATCC 14870 / DSM 20603 / BCRC 15368 / CIP 55.134 / JCM 11481 / NBRC 15587 / NCTC 10816 / Prevot 55134</strain>
    </source>
</reference>
<sequence>MGREQPLQHKSDDEKKVGTGPHFFLYLFSDRPIGQMEQRNATTGHGQATTANHEVTRV</sequence>
<name>C7R0K5_JONDD</name>
<dbReference type="KEGG" id="jde:Jden_2031"/>
<proteinExistence type="predicted"/>
<keyword evidence="2" id="KW-1185">Reference proteome</keyword>
<dbReference type="EMBL" id="CP001706">
    <property type="protein sequence ID" value="ACV09669.1"/>
    <property type="molecule type" value="Genomic_DNA"/>
</dbReference>
<dbReference type="HOGENOM" id="CLU_2973395_0_0_11"/>
<gene>
    <name evidence="1" type="ordered locus">Jden_2031</name>
</gene>
<evidence type="ECO:0000313" key="2">
    <source>
        <dbReference type="Proteomes" id="UP000000628"/>
    </source>
</evidence>
<evidence type="ECO:0000313" key="1">
    <source>
        <dbReference type="EMBL" id="ACV09669.1"/>
    </source>
</evidence>
<accession>C7R0K5</accession>